<dbReference type="Pfam" id="PF00002">
    <property type="entry name" value="7tm_2"/>
    <property type="match status" value="1"/>
</dbReference>
<keyword evidence="3 6" id="KW-1133">Transmembrane helix</keyword>
<evidence type="ECO:0000259" key="7">
    <source>
        <dbReference type="PROSITE" id="PS50041"/>
    </source>
</evidence>
<dbReference type="CDD" id="cd00037">
    <property type="entry name" value="CLECT"/>
    <property type="match status" value="1"/>
</dbReference>
<evidence type="ECO:0000256" key="5">
    <source>
        <dbReference type="ARBA" id="ARBA00023157"/>
    </source>
</evidence>
<dbReference type="PROSITE" id="PS50261">
    <property type="entry name" value="G_PROTEIN_RECEP_F2_4"/>
    <property type="match status" value="1"/>
</dbReference>
<sequence>QITYSAGNSFHRWSDAKGSCTNGGGILAKIRNIQDIQRVRQHFLLHQDPKYWVGIKFDTTKSNFVWADGSVIPSNDADFESIVNRQEQLLPNYRKRCMYATEQNKLVADDCEAHYKYICQKGGSLTLFTAPSSPMKQLSPSLHSSSPSSLVSSSPSLSSSLSLSSSSSLESAAAESPQFSTQMLSYNTAVMTSTQPISSMTSAKKKLSAASSLILTSSSTSLHIIITPSLTSANGVQFSSVEYLVTKHESEINQLDVGDSLSLQRAANLTSSLLNNVNKIPIRNLSINILVSGAKLEKFAVQYAQYHWGLRNSSKAEMSIEMDEVALAAMKIPAGNKEDVIFPSNSAASGKNFIQEEKNAVTLPASLFSYQERYVVCMLYKNIAELIPEQDNRLILICILIYRQDMSIVSRVVSCSLFPEVPGVLTDKVTIKLKSIKRGTTGVTPSCGFWNFSIRTKIDGAWSKTGCTLVESTRDQTICSCNHLTNFAVLMEVGETKISDDNKFALEVVTYIGTSLSLFGETITIMVYLILMNLKTAQSHIRLNMVSCLAAGQLVFIIGISATRHKVLCTAVALTINYFYLVAFGWMVAEGVMLYLKVVKVFNVMTTTKYFYGFAWGFPTILVVSAVVTNVLIKGSMDSSMRDDVCWFSFSSGFVWVFIGPVLMACLVNLVILLRIVVEMMRLTDMSGISETNSTRQSLKACAVLSPLLGFTWMFGVLTVTDTAGLVFQYFFTILNSLQGFFIFIFHVIRSKEIKAALEIRRQRWETTRSISVATEKSTIGRGRVSTAREKGNSLRGIDLNKISPDETSNINRDMPTVM</sequence>
<dbReference type="InterPro" id="IPR057244">
    <property type="entry name" value="GAIN_B"/>
</dbReference>
<keyword evidence="5" id="KW-1015">Disulfide bond</keyword>
<dbReference type="PANTHER" id="PTHR12011">
    <property type="entry name" value="ADHESION G-PROTEIN COUPLED RECEPTOR"/>
    <property type="match status" value="1"/>
</dbReference>
<name>A0ABN8S1N4_9CNID</name>
<feature type="non-terminal residue" evidence="10">
    <location>
        <position position="1"/>
    </location>
</feature>
<feature type="transmembrane region" description="Helical" evidence="6">
    <location>
        <begin position="543"/>
        <end position="563"/>
    </location>
</feature>
<dbReference type="PRINTS" id="PR00249">
    <property type="entry name" value="GPCRSECRETIN"/>
</dbReference>
<dbReference type="Gene3D" id="3.10.100.10">
    <property type="entry name" value="Mannose-Binding Protein A, subunit A"/>
    <property type="match status" value="1"/>
</dbReference>
<dbReference type="InterPro" id="IPR000832">
    <property type="entry name" value="GPCR_2_secretin-like"/>
</dbReference>
<feature type="domain" description="C-type lectin" evidence="7">
    <location>
        <begin position="1"/>
        <end position="120"/>
    </location>
</feature>
<feature type="transmembrane region" description="Helical" evidence="6">
    <location>
        <begin position="653"/>
        <end position="678"/>
    </location>
</feature>
<dbReference type="Gene3D" id="2.60.220.50">
    <property type="match status" value="1"/>
</dbReference>
<comment type="subcellular location">
    <subcellularLocation>
        <location evidence="1">Membrane</location>
        <topology evidence="1">Multi-pass membrane protein</topology>
    </subcellularLocation>
</comment>
<keyword evidence="11" id="KW-1185">Reference proteome</keyword>
<dbReference type="InterPro" id="IPR046338">
    <property type="entry name" value="GAIN_dom_sf"/>
</dbReference>
<dbReference type="PANTHER" id="PTHR12011:SF347">
    <property type="entry name" value="FI21270P1-RELATED"/>
    <property type="match status" value="1"/>
</dbReference>
<dbReference type="SMART" id="SM00303">
    <property type="entry name" value="GPS"/>
    <property type="match status" value="1"/>
</dbReference>
<evidence type="ECO:0000256" key="1">
    <source>
        <dbReference type="ARBA" id="ARBA00004141"/>
    </source>
</evidence>
<evidence type="ECO:0000256" key="3">
    <source>
        <dbReference type="ARBA" id="ARBA00022989"/>
    </source>
</evidence>
<gene>
    <name evidence="10" type="ORF">PLOB_00030706</name>
</gene>
<feature type="domain" description="GAIN-B" evidence="8">
    <location>
        <begin position="339"/>
        <end position="497"/>
    </location>
</feature>
<dbReference type="InterPro" id="IPR001304">
    <property type="entry name" value="C-type_lectin-like"/>
</dbReference>
<dbReference type="InterPro" id="IPR000203">
    <property type="entry name" value="GPS"/>
</dbReference>
<feature type="transmembrane region" description="Helical" evidence="6">
    <location>
        <begin position="610"/>
        <end position="633"/>
    </location>
</feature>
<accession>A0ABN8S1N4</accession>
<feature type="transmembrane region" description="Helical" evidence="6">
    <location>
        <begin position="699"/>
        <end position="721"/>
    </location>
</feature>
<evidence type="ECO:0000313" key="11">
    <source>
        <dbReference type="Proteomes" id="UP001159405"/>
    </source>
</evidence>
<dbReference type="PROSITE" id="PS50041">
    <property type="entry name" value="C_TYPE_LECTIN_2"/>
    <property type="match status" value="1"/>
</dbReference>
<dbReference type="InterPro" id="IPR017981">
    <property type="entry name" value="GPCR_2-like_7TM"/>
</dbReference>
<organism evidence="10 11">
    <name type="scientific">Porites lobata</name>
    <dbReference type="NCBI Taxonomy" id="104759"/>
    <lineage>
        <taxon>Eukaryota</taxon>
        <taxon>Metazoa</taxon>
        <taxon>Cnidaria</taxon>
        <taxon>Anthozoa</taxon>
        <taxon>Hexacorallia</taxon>
        <taxon>Scleractinia</taxon>
        <taxon>Fungiina</taxon>
        <taxon>Poritidae</taxon>
        <taxon>Porites</taxon>
    </lineage>
</organism>
<dbReference type="Pfam" id="PF00059">
    <property type="entry name" value="Lectin_C"/>
    <property type="match status" value="1"/>
</dbReference>
<evidence type="ECO:0000256" key="2">
    <source>
        <dbReference type="ARBA" id="ARBA00022692"/>
    </source>
</evidence>
<comment type="caution">
    <text evidence="10">The sequence shown here is derived from an EMBL/GenBank/DDBJ whole genome shotgun (WGS) entry which is preliminary data.</text>
</comment>
<reference evidence="10 11" key="1">
    <citation type="submission" date="2022-05" db="EMBL/GenBank/DDBJ databases">
        <authorList>
            <consortium name="Genoscope - CEA"/>
            <person name="William W."/>
        </authorList>
    </citation>
    <scope>NUCLEOTIDE SEQUENCE [LARGE SCALE GENOMIC DNA]</scope>
</reference>
<evidence type="ECO:0008006" key="12">
    <source>
        <dbReference type="Google" id="ProtNLM"/>
    </source>
</evidence>
<dbReference type="Gene3D" id="1.20.1070.10">
    <property type="entry name" value="Rhodopsin 7-helix transmembrane proteins"/>
    <property type="match status" value="1"/>
</dbReference>
<feature type="transmembrane region" description="Helical" evidence="6">
    <location>
        <begin position="508"/>
        <end position="531"/>
    </location>
</feature>
<feature type="transmembrane region" description="Helical" evidence="6">
    <location>
        <begin position="578"/>
        <end position="598"/>
    </location>
</feature>
<evidence type="ECO:0000259" key="9">
    <source>
        <dbReference type="PROSITE" id="PS50261"/>
    </source>
</evidence>
<evidence type="ECO:0000256" key="4">
    <source>
        <dbReference type="ARBA" id="ARBA00023136"/>
    </source>
</evidence>
<dbReference type="SUPFAM" id="SSF56436">
    <property type="entry name" value="C-type lectin-like"/>
    <property type="match status" value="1"/>
</dbReference>
<keyword evidence="2 6" id="KW-0812">Transmembrane</keyword>
<dbReference type="SMART" id="SM00034">
    <property type="entry name" value="CLECT"/>
    <property type="match status" value="1"/>
</dbReference>
<evidence type="ECO:0000259" key="8">
    <source>
        <dbReference type="PROSITE" id="PS50221"/>
    </source>
</evidence>
<dbReference type="CDD" id="cd15040">
    <property type="entry name" value="7tmB2_Adhesion"/>
    <property type="match status" value="1"/>
</dbReference>
<keyword evidence="4 6" id="KW-0472">Membrane</keyword>
<dbReference type="InterPro" id="IPR016187">
    <property type="entry name" value="CTDL_fold"/>
</dbReference>
<dbReference type="PROSITE" id="PS50221">
    <property type="entry name" value="GAIN_B"/>
    <property type="match status" value="1"/>
</dbReference>
<dbReference type="InterPro" id="IPR016186">
    <property type="entry name" value="C-type_lectin-like/link_sf"/>
</dbReference>
<proteinExistence type="predicted"/>
<dbReference type="Pfam" id="PF01825">
    <property type="entry name" value="GPS"/>
    <property type="match status" value="1"/>
</dbReference>
<evidence type="ECO:0000256" key="6">
    <source>
        <dbReference type="SAM" id="Phobius"/>
    </source>
</evidence>
<dbReference type="Proteomes" id="UP001159405">
    <property type="component" value="Unassembled WGS sequence"/>
</dbReference>
<dbReference type="EMBL" id="CALNXK010000396">
    <property type="protein sequence ID" value="CAH3184691.1"/>
    <property type="molecule type" value="Genomic_DNA"/>
</dbReference>
<protein>
    <recommendedName>
        <fullName evidence="12">Adhesion G protein-coupled receptor L3</fullName>
    </recommendedName>
</protein>
<feature type="domain" description="G-protein coupled receptors family 2 profile 2" evidence="9">
    <location>
        <begin position="506"/>
        <end position="751"/>
    </location>
</feature>
<evidence type="ECO:0000313" key="10">
    <source>
        <dbReference type="EMBL" id="CAH3184691.1"/>
    </source>
</evidence>
<feature type="transmembrane region" description="Helical" evidence="6">
    <location>
        <begin position="727"/>
        <end position="749"/>
    </location>
</feature>